<dbReference type="Pfam" id="PF08279">
    <property type="entry name" value="HTH_11"/>
    <property type="match status" value="1"/>
</dbReference>
<keyword evidence="7" id="KW-1185">Reference proteome</keyword>
<sequence length="339" mass="36826">MTDTAGRLLALLGLLQSRPSWSGPELAERLGVTTRTIRNDVERLRALDYPVEATRGSIGGYRLGAGGRLPPLLLDDEEAVAVAIGLRGATGVAGVAEASRRALAKLEQVLPARLRPTVEAVATVVDHAPGNIDTDAPDPEVDPEVLRAIATAIRSAEWLRFDYGDQGGGDQGDGDEGDGDRDDAPRLVEPYRLLAWLRRWYLVARDPGSGEWDVFRADRMRPRMPTRRRFEPRLVPGGDYTAFTMRQVAVSGWIVHARLRIAAPASAVLDRIHFAVGIVEAVGPDESVLLTGADSLDTIAAYIGMLGMDFTVESPPELRDLLRVYADRYRRAADAASVT</sequence>
<dbReference type="PROSITE" id="PS52050">
    <property type="entry name" value="WYL"/>
    <property type="match status" value="1"/>
</dbReference>
<dbReference type="InterPro" id="IPR036388">
    <property type="entry name" value="WH-like_DNA-bd_sf"/>
</dbReference>
<protein>
    <submittedName>
        <fullName evidence="6">YafY family protein</fullName>
    </submittedName>
</protein>
<dbReference type="InterPro" id="IPR028349">
    <property type="entry name" value="PafC-like"/>
</dbReference>
<dbReference type="PIRSF" id="PIRSF016838">
    <property type="entry name" value="PafC"/>
    <property type="match status" value="1"/>
</dbReference>
<keyword evidence="2" id="KW-0238">DNA-binding</keyword>
<dbReference type="PROSITE" id="PS00894">
    <property type="entry name" value="HTH_DEOR_1"/>
    <property type="match status" value="1"/>
</dbReference>
<dbReference type="Gene3D" id="1.10.10.10">
    <property type="entry name" value="Winged helix-like DNA-binding domain superfamily/Winged helix DNA-binding domain"/>
    <property type="match status" value="1"/>
</dbReference>
<gene>
    <name evidence="6" type="ORF">GCM10009717_32800</name>
</gene>
<dbReference type="SUPFAM" id="SSF46785">
    <property type="entry name" value="Winged helix' DNA-binding domain"/>
    <property type="match status" value="1"/>
</dbReference>
<name>A0ABP5CG03_9MICO</name>
<dbReference type="RefSeq" id="WP_157415817.1">
    <property type="nucleotide sequence ID" value="NZ_BAAAMK010000009.1"/>
</dbReference>
<dbReference type="InterPro" id="IPR051534">
    <property type="entry name" value="CBASS_pafABC_assoc_protein"/>
</dbReference>
<feature type="region of interest" description="Disordered" evidence="4">
    <location>
        <begin position="164"/>
        <end position="184"/>
    </location>
</feature>
<dbReference type="InterPro" id="IPR036390">
    <property type="entry name" value="WH_DNA-bd_sf"/>
</dbReference>
<dbReference type="InterPro" id="IPR018356">
    <property type="entry name" value="Tscrpt_reg_HTH_DeoR_CS"/>
</dbReference>
<proteinExistence type="predicted"/>
<dbReference type="PANTHER" id="PTHR34580:SF3">
    <property type="entry name" value="PROTEIN PAFB"/>
    <property type="match status" value="1"/>
</dbReference>
<dbReference type="PROSITE" id="PS51000">
    <property type="entry name" value="HTH_DEOR_2"/>
    <property type="match status" value="1"/>
</dbReference>
<evidence type="ECO:0000256" key="1">
    <source>
        <dbReference type="ARBA" id="ARBA00023015"/>
    </source>
</evidence>
<organism evidence="6 7">
    <name type="scientific">Agromyces allii</name>
    <dbReference type="NCBI Taxonomy" id="393607"/>
    <lineage>
        <taxon>Bacteria</taxon>
        <taxon>Bacillati</taxon>
        <taxon>Actinomycetota</taxon>
        <taxon>Actinomycetes</taxon>
        <taxon>Micrococcales</taxon>
        <taxon>Microbacteriaceae</taxon>
        <taxon>Agromyces</taxon>
    </lineage>
</organism>
<feature type="compositionally biased region" description="Acidic residues" evidence="4">
    <location>
        <begin position="172"/>
        <end position="181"/>
    </location>
</feature>
<evidence type="ECO:0000256" key="3">
    <source>
        <dbReference type="ARBA" id="ARBA00023163"/>
    </source>
</evidence>
<dbReference type="EMBL" id="BAAAMK010000009">
    <property type="protein sequence ID" value="GAA1963459.1"/>
    <property type="molecule type" value="Genomic_DNA"/>
</dbReference>
<dbReference type="InterPro" id="IPR057727">
    <property type="entry name" value="WCX_dom"/>
</dbReference>
<dbReference type="Proteomes" id="UP001499954">
    <property type="component" value="Unassembled WGS sequence"/>
</dbReference>
<dbReference type="InterPro" id="IPR001034">
    <property type="entry name" value="DeoR_HTH"/>
</dbReference>
<dbReference type="PANTHER" id="PTHR34580">
    <property type="match status" value="1"/>
</dbReference>
<evidence type="ECO:0000259" key="5">
    <source>
        <dbReference type="PROSITE" id="PS51000"/>
    </source>
</evidence>
<keyword evidence="1" id="KW-0805">Transcription regulation</keyword>
<keyword evidence="3" id="KW-0804">Transcription</keyword>
<dbReference type="InterPro" id="IPR013196">
    <property type="entry name" value="HTH_11"/>
</dbReference>
<feature type="domain" description="HTH deoR-type" evidence="5">
    <location>
        <begin position="4"/>
        <end position="63"/>
    </location>
</feature>
<reference evidence="7" key="1">
    <citation type="journal article" date="2019" name="Int. J. Syst. Evol. Microbiol.">
        <title>The Global Catalogue of Microorganisms (GCM) 10K type strain sequencing project: providing services to taxonomists for standard genome sequencing and annotation.</title>
        <authorList>
            <consortium name="The Broad Institute Genomics Platform"/>
            <consortium name="The Broad Institute Genome Sequencing Center for Infectious Disease"/>
            <person name="Wu L."/>
            <person name="Ma J."/>
        </authorList>
    </citation>
    <scope>NUCLEOTIDE SEQUENCE [LARGE SCALE GENOMIC DNA]</scope>
    <source>
        <strain evidence="7">JCM 13584</strain>
    </source>
</reference>
<dbReference type="Pfam" id="PF13280">
    <property type="entry name" value="WYL"/>
    <property type="match status" value="1"/>
</dbReference>
<evidence type="ECO:0000313" key="7">
    <source>
        <dbReference type="Proteomes" id="UP001499954"/>
    </source>
</evidence>
<accession>A0ABP5CG03</accession>
<evidence type="ECO:0000256" key="4">
    <source>
        <dbReference type="SAM" id="MobiDB-lite"/>
    </source>
</evidence>
<evidence type="ECO:0000313" key="6">
    <source>
        <dbReference type="EMBL" id="GAA1963459.1"/>
    </source>
</evidence>
<dbReference type="InterPro" id="IPR026881">
    <property type="entry name" value="WYL_dom"/>
</dbReference>
<evidence type="ECO:0000256" key="2">
    <source>
        <dbReference type="ARBA" id="ARBA00023125"/>
    </source>
</evidence>
<comment type="caution">
    <text evidence="6">The sequence shown here is derived from an EMBL/GenBank/DDBJ whole genome shotgun (WGS) entry which is preliminary data.</text>
</comment>
<dbReference type="Pfam" id="PF25583">
    <property type="entry name" value="WCX"/>
    <property type="match status" value="1"/>
</dbReference>